<name>A0A5N4B2I1_PHOPY</name>
<evidence type="ECO:0000256" key="1">
    <source>
        <dbReference type="SAM" id="MobiDB-lite"/>
    </source>
</evidence>
<reference evidence="2 3" key="1">
    <citation type="journal article" date="2018" name="Elife">
        <title>Firefly genomes illuminate parallel origins of bioluminescence in beetles.</title>
        <authorList>
            <person name="Fallon T.R."/>
            <person name="Lower S.E."/>
            <person name="Chang C.H."/>
            <person name="Bessho-Uehara M."/>
            <person name="Martin G.J."/>
            <person name="Bewick A.J."/>
            <person name="Behringer M."/>
            <person name="Debat H.J."/>
            <person name="Wong I."/>
            <person name="Day J.C."/>
            <person name="Suvorov A."/>
            <person name="Silva C.J."/>
            <person name="Stanger-Hall K.F."/>
            <person name="Hall D.W."/>
            <person name="Schmitz R.J."/>
            <person name="Nelson D.R."/>
            <person name="Lewis S.M."/>
            <person name="Shigenobu S."/>
            <person name="Bybee S.M."/>
            <person name="Larracuente A.M."/>
            <person name="Oba Y."/>
            <person name="Weng J.K."/>
        </authorList>
    </citation>
    <scope>NUCLEOTIDE SEQUENCE [LARGE SCALE GENOMIC DNA]</scope>
    <source>
        <strain evidence="2">1611_PpyrPB1</strain>
        <tissue evidence="2">Whole body</tissue>
    </source>
</reference>
<organism evidence="2 3">
    <name type="scientific">Photinus pyralis</name>
    <name type="common">Common eastern firefly</name>
    <name type="synonym">Lampyris pyralis</name>
    <dbReference type="NCBI Taxonomy" id="7054"/>
    <lineage>
        <taxon>Eukaryota</taxon>
        <taxon>Metazoa</taxon>
        <taxon>Ecdysozoa</taxon>
        <taxon>Arthropoda</taxon>
        <taxon>Hexapoda</taxon>
        <taxon>Insecta</taxon>
        <taxon>Pterygota</taxon>
        <taxon>Neoptera</taxon>
        <taxon>Endopterygota</taxon>
        <taxon>Coleoptera</taxon>
        <taxon>Polyphaga</taxon>
        <taxon>Elateriformia</taxon>
        <taxon>Elateroidea</taxon>
        <taxon>Lampyridae</taxon>
        <taxon>Lampyrinae</taxon>
        <taxon>Photinus</taxon>
    </lineage>
</organism>
<feature type="region of interest" description="Disordered" evidence="1">
    <location>
        <begin position="86"/>
        <end position="167"/>
    </location>
</feature>
<gene>
    <name evidence="2" type="ORF">PPYR_00791</name>
</gene>
<keyword evidence="3" id="KW-1185">Reference proteome</keyword>
<feature type="compositionally biased region" description="Low complexity" evidence="1">
    <location>
        <begin position="128"/>
        <end position="141"/>
    </location>
</feature>
<dbReference type="InParanoid" id="A0A5N4B2I1"/>
<dbReference type="Proteomes" id="UP000327044">
    <property type="component" value="Unassembled WGS sequence"/>
</dbReference>
<sequence length="167" mass="18611">MSNYSSRSLLILKLSKQRIVQQDNKENDNNQWKVIARQENVDKSSIIFKEIDPTSNQQISAVVLDNDPQPIDNTAKSFEVLEVQPPTDFDFQNKQGSSETIDESADEGDQSIADPYSTDDSNADPDFSDTASSTSSNDSTTLNDKPSTSRSKNKEACDIQIKKSNKR</sequence>
<protein>
    <submittedName>
        <fullName evidence="2">Uncharacterized protein</fullName>
    </submittedName>
</protein>
<feature type="compositionally biased region" description="Acidic residues" evidence="1">
    <location>
        <begin position="100"/>
        <end position="109"/>
    </location>
</feature>
<dbReference type="EMBL" id="VVIM01000001">
    <property type="protein sequence ID" value="KAB0803821.1"/>
    <property type="molecule type" value="Genomic_DNA"/>
</dbReference>
<dbReference type="AlphaFoldDB" id="A0A5N4B2I1"/>
<evidence type="ECO:0000313" key="2">
    <source>
        <dbReference type="EMBL" id="KAB0803821.1"/>
    </source>
</evidence>
<feature type="compositionally biased region" description="Polar residues" evidence="1">
    <location>
        <begin position="90"/>
        <end position="99"/>
    </location>
</feature>
<comment type="caution">
    <text evidence="2">The sequence shown here is derived from an EMBL/GenBank/DDBJ whole genome shotgun (WGS) entry which is preliminary data.</text>
</comment>
<accession>A0A5N4B2I1</accession>
<feature type="compositionally biased region" description="Basic and acidic residues" evidence="1">
    <location>
        <begin position="152"/>
        <end position="161"/>
    </location>
</feature>
<evidence type="ECO:0000313" key="3">
    <source>
        <dbReference type="Proteomes" id="UP000327044"/>
    </source>
</evidence>
<proteinExistence type="predicted"/>